<dbReference type="Gene3D" id="3.40.50.720">
    <property type="entry name" value="NAD(P)-binding Rossmann-like Domain"/>
    <property type="match status" value="2"/>
</dbReference>
<evidence type="ECO:0000313" key="8">
    <source>
        <dbReference type="Proteomes" id="UP000030002"/>
    </source>
</evidence>
<dbReference type="RefSeq" id="WP_245613968.1">
    <property type="nucleotide sequence ID" value="NZ_AVPJ01000015.1"/>
</dbReference>
<dbReference type="GO" id="GO:0051287">
    <property type="term" value="F:NAD binding"/>
    <property type="evidence" value="ECO:0007669"/>
    <property type="project" value="InterPro"/>
</dbReference>
<sequence>MPRIAMALAQPMRDQVFPDDSWQVLKDLGRLDVLSGTDAIVDALPDVEVLVAGWGVPPLTPELLDTAPRLRLIAYVGAAVKSFATPAMFQRGVVLTQAGMGMARPVAEVALTFSLSLLHQIHVFDHALRSGTDFDATLALARPRHEIAGAAFGVVGASRVGRAYTSLAQNLGATVAVHDPYLDEAEAAALGVRRVGLDELMARSRIVALHAPVLPETKEMIGAGQLASMPDGSGLVNTARAWLIDSEALLAELRSGRIDAALDVFDDEPLRVDDPLRRLPNVLLTPHQAAGTIEGRARQGTVLLEEIGRYFRGEPLAHCVTPELLDRIA</sequence>
<gene>
    <name evidence="7" type="ORF">N802_05525</name>
</gene>
<comment type="caution">
    <text evidence="7">The sequence shown here is derived from an EMBL/GenBank/DDBJ whole genome shotgun (WGS) entry which is preliminary data.</text>
</comment>
<reference evidence="7 8" key="1">
    <citation type="submission" date="2013-08" db="EMBL/GenBank/DDBJ databases">
        <title>The genome sequence of Knoellia sinensis.</title>
        <authorList>
            <person name="Zhu W."/>
            <person name="Wang G."/>
        </authorList>
    </citation>
    <scope>NUCLEOTIDE SEQUENCE [LARGE SCALE GENOMIC DNA]</scope>
    <source>
        <strain evidence="7 8">KCTC 19936</strain>
    </source>
</reference>
<evidence type="ECO:0000256" key="2">
    <source>
        <dbReference type="ARBA" id="ARBA00023002"/>
    </source>
</evidence>
<dbReference type="InterPro" id="IPR006140">
    <property type="entry name" value="D-isomer_DH_NAD-bd"/>
</dbReference>
<evidence type="ECO:0000259" key="5">
    <source>
        <dbReference type="Pfam" id="PF00389"/>
    </source>
</evidence>
<dbReference type="Proteomes" id="UP000030002">
    <property type="component" value="Unassembled WGS sequence"/>
</dbReference>
<dbReference type="PANTHER" id="PTHR42789:SF1">
    <property type="entry name" value="D-ISOMER SPECIFIC 2-HYDROXYACID DEHYDROGENASE FAMILY PROTEIN (AFU_ORTHOLOGUE AFUA_6G10090)"/>
    <property type="match status" value="1"/>
</dbReference>
<dbReference type="eggNOG" id="COG0111">
    <property type="taxonomic scope" value="Bacteria"/>
</dbReference>
<dbReference type="CDD" id="cd12167">
    <property type="entry name" value="2-Hacid_dh_8"/>
    <property type="match status" value="1"/>
</dbReference>
<evidence type="ECO:0000256" key="3">
    <source>
        <dbReference type="ARBA" id="ARBA00023027"/>
    </source>
</evidence>
<dbReference type="AlphaFoldDB" id="A0A0A0J092"/>
<evidence type="ECO:0000313" key="7">
    <source>
        <dbReference type="EMBL" id="KGN30855.1"/>
    </source>
</evidence>
<dbReference type="PANTHER" id="PTHR42789">
    <property type="entry name" value="D-ISOMER SPECIFIC 2-HYDROXYACID DEHYDROGENASE FAMILY PROTEIN (AFU_ORTHOLOGUE AFUA_6G10090)"/>
    <property type="match status" value="1"/>
</dbReference>
<dbReference type="InterPro" id="IPR006139">
    <property type="entry name" value="D-isomer_2_OHA_DH_cat_dom"/>
</dbReference>
<name>A0A0A0J092_9MICO</name>
<evidence type="ECO:0000256" key="1">
    <source>
        <dbReference type="ARBA" id="ARBA00005854"/>
    </source>
</evidence>
<dbReference type="STRING" id="1385520.N802_05525"/>
<dbReference type="EMBL" id="AVPJ01000015">
    <property type="protein sequence ID" value="KGN30855.1"/>
    <property type="molecule type" value="Genomic_DNA"/>
</dbReference>
<accession>A0A0A0J092</accession>
<dbReference type="SUPFAM" id="SSF52283">
    <property type="entry name" value="Formate/glycerate dehydrogenase catalytic domain-like"/>
    <property type="match status" value="1"/>
</dbReference>
<dbReference type="Pfam" id="PF00389">
    <property type="entry name" value="2-Hacid_dh"/>
    <property type="match status" value="1"/>
</dbReference>
<evidence type="ECO:0000256" key="4">
    <source>
        <dbReference type="RuleBase" id="RU003719"/>
    </source>
</evidence>
<keyword evidence="8" id="KW-1185">Reference proteome</keyword>
<dbReference type="SUPFAM" id="SSF51735">
    <property type="entry name" value="NAD(P)-binding Rossmann-fold domains"/>
    <property type="match status" value="1"/>
</dbReference>
<dbReference type="InterPro" id="IPR036291">
    <property type="entry name" value="NAD(P)-bd_dom_sf"/>
</dbReference>
<keyword evidence="2 4" id="KW-0560">Oxidoreductase</keyword>
<proteinExistence type="inferred from homology"/>
<protein>
    <submittedName>
        <fullName evidence="7">3-phosphoglycerate dehydrogenase</fullName>
    </submittedName>
</protein>
<dbReference type="InterPro" id="IPR050857">
    <property type="entry name" value="D-2-hydroxyacid_DH"/>
</dbReference>
<evidence type="ECO:0000259" key="6">
    <source>
        <dbReference type="Pfam" id="PF02826"/>
    </source>
</evidence>
<feature type="domain" description="D-isomer specific 2-hydroxyacid dehydrogenase catalytic" evidence="5">
    <location>
        <begin position="35"/>
        <end position="320"/>
    </location>
</feature>
<organism evidence="7 8">
    <name type="scientific">Knoellia sinensis KCTC 19936</name>
    <dbReference type="NCBI Taxonomy" id="1385520"/>
    <lineage>
        <taxon>Bacteria</taxon>
        <taxon>Bacillati</taxon>
        <taxon>Actinomycetota</taxon>
        <taxon>Actinomycetes</taxon>
        <taxon>Micrococcales</taxon>
        <taxon>Intrasporangiaceae</taxon>
        <taxon>Knoellia</taxon>
    </lineage>
</organism>
<comment type="similarity">
    <text evidence="1 4">Belongs to the D-isomer specific 2-hydroxyacid dehydrogenase family.</text>
</comment>
<dbReference type="GO" id="GO:0016616">
    <property type="term" value="F:oxidoreductase activity, acting on the CH-OH group of donors, NAD or NADP as acceptor"/>
    <property type="evidence" value="ECO:0007669"/>
    <property type="project" value="InterPro"/>
</dbReference>
<keyword evidence="3" id="KW-0520">NAD</keyword>
<dbReference type="Pfam" id="PF02826">
    <property type="entry name" value="2-Hacid_dh_C"/>
    <property type="match status" value="1"/>
</dbReference>
<feature type="domain" description="D-isomer specific 2-hydroxyacid dehydrogenase NAD-binding" evidence="6">
    <location>
        <begin position="113"/>
        <end position="289"/>
    </location>
</feature>